<evidence type="ECO:0000313" key="3">
    <source>
        <dbReference type="Proteomes" id="UP000799324"/>
    </source>
</evidence>
<dbReference type="EMBL" id="MU004293">
    <property type="protein sequence ID" value="KAF2661450.1"/>
    <property type="molecule type" value="Genomic_DNA"/>
</dbReference>
<accession>A0A6A6TNR5</accession>
<feature type="region of interest" description="Disordered" evidence="1">
    <location>
        <begin position="107"/>
        <end position="152"/>
    </location>
</feature>
<sequence length="152" mass="17906">MPRAPYERLQNEWDPSYSVWSNSLDKTWKMLEPSIPEDADKKQKMLFDLKKEWQEYRVTFGNLRRKRGVHRRTYPRATQYISGVQFDKALQKNSTLATAVFERVDALKGPQEDSEKEDDYADLDASGEEEDFQDQEDEKLMKSLEGKKNYVG</sequence>
<evidence type="ECO:0000313" key="2">
    <source>
        <dbReference type="EMBL" id="KAF2661450.1"/>
    </source>
</evidence>
<organism evidence="2 3">
    <name type="scientific">Lophiostoma macrostomum CBS 122681</name>
    <dbReference type="NCBI Taxonomy" id="1314788"/>
    <lineage>
        <taxon>Eukaryota</taxon>
        <taxon>Fungi</taxon>
        <taxon>Dikarya</taxon>
        <taxon>Ascomycota</taxon>
        <taxon>Pezizomycotina</taxon>
        <taxon>Dothideomycetes</taxon>
        <taxon>Pleosporomycetidae</taxon>
        <taxon>Pleosporales</taxon>
        <taxon>Lophiostomataceae</taxon>
        <taxon>Lophiostoma</taxon>
    </lineage>
</organism>
<evidence type="ECO:0000256" key="1">
    <source>
        <dbReference type="SAM" id="MobiDB-lite"/>
    </source>
</evidence>
<gene>
    <name evidence="2" type="ORF">K491DRAFT_673770</name>
</gene>
<dbReference type="Proteomes" id="UP000799324">
    <property type="component" value="Unassembled WGS sequence"/>
</dbReference>
<proteinExistence type="predicted"/>
<name>A0A6A6TNR5_9PLEO</name>
<dbReference type="AlphaFoldDB" id="A0A6A6TNR5"/>
<protein>
    <submittedName>
        <fullName evidence="2">Uncharacterized protein</fullName>
    </submittedName>
</protein>
<feature type="compositionally biased region" description="Basic and acidic residues" evidence="1">
    <location>
        <begin position="138"/>
        <end position="152"/>
    </location>
</feature>
<keyword evidence="3" id="KW-1185">Reference proteome</keyword>
<reference evidence="2" key="1">
    <citation type="journal article" date="2020" name="Stud. Mycol.">
        <title>101 Dothideomycetes genomes: a test case for predicting lifestyles and emergence of pathogens.</title>
        <authorList>
            <person name="Haridas S."/>
            <person name="Albert R."/>
            <person name="Binder M."/>
            <person name="Bloem J."/>
            <person name="Labutti K."/>
            <person name="Salamov A."/>
            <person name="Andreopoulos B."/>
            <person name="Baker S."/>
            <person name="Barry K."/>
            <person name="Bills G."/>
            <person name="Bluhm B."/>
            <person name="Cannon C."/>
            <person name="Castanera R."/>
            <person name="Culley D."/>
            <person name="Daum C."/>
            <person name="Ezra D."/>
            <person name="Gonzalez J."/>
            <person name="Henrissat B."/>
            <person name="Kuo A."/>
            <person name="Liang C."/>
            <person name="Lipzen A."/>
            <person name="Lutzoni F."/>
            <person name="Magnuson J."/>
            <person name="Mondo S."/>
            <person name="Nolan M."/>
            <person name="Ohm R."/>
            <person name="Pangilinan J."/>
            <person name="Park H.-J."/>
            <person name="Ramirez L."/>
            <person name="Alfaro M."/>
            <person name="Sun H."/>
            <person name="Tritt A."/>
            <person name="Yoshinaga Y."/>
            <person name="Zwiers L.-H."/>
            <person name="Turgeon B."/>
            <person name="Goodwin S."/>
            <person name="Spatafora J."/>
            <person name="Crous P."/>
            <person name="Grigoriev I."/>
        </authorList>
    </citation>
    <scope>NUCLEOTIDE SEQUENCE</scope>
    <source>
        <strain evidence="2">CBS 122681</strain>
    </source>
</reference>
<feature type="compositionally biased region" description="Acidic residues" evidence="1">
    <location>
        <begin position="114"/>
        <end position="137"/>
    </location>
</feature>